<accession>A0A8R1I023</accession>
<protein>
    <submittedName>
        <fullName evidence="1">Uncharacterized protein</fullName>
    </submittedName>
</protein>
<reference evidence="1" key="2">
    <citation type="submission" date="2022-06" db="UniProtKB">
        <authorList>
            <consortium name="EnsemblMetazoa"/>
        </authorList>
    </citation>
    <scope>IDENTIFICATION</scope>
    <source>
        <strain evidence="1">DF5081</strain>
    </source>
</reference>
<evidence type="ECO:0000313" key="2">
    <source>
        <dbReference type="Proteomes" id="UP000005237"/>
    </source>
</evidence>
<proteinExistence type="predicted"/>
<sequence>MSSYPNSFAYEHTTQPAYNPDYAPVQPVYHPNNRVTAPPYHYHDNVAYENTADVNAPVAGVAVVCPSALNRAKMWCIRVRIVGRRLEFIEEFETDK</sequence>
<dbReference type="Proteomes" id="UP000005237">
    <property type="component" value="Unassembled WGS sequence"/>
</dbReference>
<name>A0A8R1I023_CAEJA</name>
<dbReference type="AlphaFoldDB" id="A0A8R1I023"/>
<organism evidence="1 2">
    <name type="scientific">Caenorhabditis japonica</name>
    <dbReference type="NCBI Taxonomy" id="281687"/>
    <lineage>
        <taxon>Eukaryota</taxon>
        <taxon>Metazoa</taxon>
        <taxon>Ecdysozoa</taxon>
        <taxon>Nematoda</taxon>
        <taxon>Chromadorea</taxon>
        <taxon>Rhabditida</taxon>
        <taxon>Rhabditina</taxon>
        <taxon>Rhabditomorpha</taxon>
        <taxon>Rhabditoidea</taxon>
        <taxon>Rhabditidae</taxon>
        <taxon>Peloderinae</taxon>
        <taxon>Caenorhabditis</taxon>
    </lineage>
</organism>
<evidence type="ECO:0000313" key="1">
    <source>
        <dbReference type="EnsemblMetazoa" id="CJA11969.1"/>
    </source>
</evidence>
<dbReference type="EnsemblMetazoa" id="CJA11969.1">
    <property type="protein sequence ID" value="CJA11969.1"/>
    <property type="gene ID" value="WBGene00131173"/>
</dbReference>
<keyword evidence="2" id="KW-1185">Reference proteome</keyword>
<reference evidence="2" key="1">
    <citation type="submission" date="2010-08" db="EMBL/GenBank/DDBJ databases">
        <authorList>
            <consortium name="Caenorhabditis japonica Sequencing Consortium"/>
            <person name="Wilson R.K."/>
        </authorList>
    </citation>
    <scope>NUCLEOTIDE SEQUENCE [LARGE SCALE GENOMIC DNA]</scope>
    <source>
        <strain evidence="2">DF5081</strain>
    </source>
</reference>